<dbReference type="RefSeq" id="WP_048351130.1">
    <property type="nucleotide sequence ID" value="NZ_LLWH01000068.1"/>
</dbReference>
<evidence type="ECO:0008006" key="3">
    <source>
        <dbReference type="Google" id="ProtNLM"/>
    </source>
</evidence>
<protein>
    <recommendedName>
        <fullName evidence="3">AlpA family transcriptional regulator</fullName>
    </recommendedName>
</protein>
<accession>A0A0Q0XB23</accession>
<dbReference type="InterPro" id="IPR010260">
    <property type="entry name" value="AlpA"/>
</dbReference>
<comment type="caution">
    <text evidence="1">The sequence shown here is derived from an EMBL/GenBank/DDBJ whole genome shotgun (WGS) entry which is preliminary data.</text>
</comment>
<reference evidence="1 2" key="1">
    <citation type="submission" date="2015-10" db="EMBL/GenBank/DDBJ databases">
        <title>Pseudomonas helleri sp. nov. and Pseudomonas weihenstephanensis sp. nov., isolated from raw cows milk.</title>
        <authorList>
            <person name="Von Neubeck M."/>
            <person name="Huptas C."/>
            <person name="Wenning M."/>
            <person name="Scherer S."/>
        </authorList>
    </citation>
    <scope>NUCLEOTIDE SEQUENCE [LARGE SCALE GENOMIC DNA]</scope>
    <source>
        <strain evidence="1 2">BSTT44</strain>
    </source>
</reference>
<sequence length="88" mass="9539">MTDYLTPKSKALSLRDPGTTLIRITEVMAIVGLARPTIYKLMQQPESGFPTPVKLSNSNARGAPVAWVLGEVQSWTRARIAARDGEAA</sequence>
<dbReference type="Proteomes" id="UP000050342">
    <property type="component" value="Unassembled WGS sequence"/>
</dbReference>
<organism evidence="1 2">
    <name type="scientific">Pseudomonas endophytica</name>
    <dbReference type="NCBI Taxonomy" id="1563157"/>
    <lineage>
        <taxon>Bacteria</taxon>
        <taxon>Pseudomonadati</taxon>
        <taxon>Pseudomonadota</taxon>
        <taxon>Gammaproteobacteria</taxon>
        <taxon>Pseudomonadales</taxon>
        <taxon>Pseudomonadaceae</taxon>
        <taxon>Pseudomonas</taxon>
    </lineage>
</organism>
<keyword evidence="2" id="KW-1185">Reference proteome</keyword>
<evidence type="ECO:0000313" key="2">
    <source>
        <dbReference type="Proteomes" id="UP000050342"/>
    </source>
</evidence>
<evidence type="ECO:0000313" key="1">
    <source>
        <dbReference type="EMBL" id="KQB54552.1"/>
    </source>
</evidence>
<dbReference type="AlphaFoldDB" id="A0A0Q0XB23"/>
<gene>
    <name evidence="1" type="ORF">AQS70_07150</name>
</gene>
<dbReference type="Pfam" id="PF05930">
    <property type="entry name" value="Phage_AlpA"/>
    <property type="match status" value="1"/>
</dbReference>
<dbReference type="EMBL" id="LLWH01000068">
    <property type="protein sequence ID" value="KQB54552.1"/>
    <property type="molecule type" value="Genomic_DNA"/>
</dbReference>
<name>A0A0Q0XB23_9PSED</name>
<proteinExistence type="predicted"/>
<dbReference type="Gene3D" id="1.10.238.160">
    <property type="match status" value="1"/>
</dbReference>
<dbReference type="OrthoDB" id="8455288at2"/>
<dbReference type="STRING" id="1563157.AQS70_07150"/>
<dbReference type="GeneID" id="96619217"/>